<feature type="transmembrane region" description="Helical" evidence="1">
    <location>
        <begin position="41"/>
        <end position="59"/>
    </location>
</feature>
<keyword evidence="3" id="KW-1185">Reference proteome</keyword>
<keyword evidence="1" id="KW-0472">Membrane</keyword>
<accession>A0A162RHU4</accession>
<proteinExistence type="predicted"/>
<reference evidence="2 3" key="1">
    <citation type="submission" date="2016-03" db="EMBL/GenBank/DDBJ databases">
        <title>EvidentialGene: Evidence-directed Construction of Genes on Genomes.</title>
        <authorList>
            <person name="Gilbert D.G."/>
            <person name="Choi J.-H."/>
            <person name="Mockaitis K."/>
            <person name="Colbourne J."/>
            <person name="Pfrender M."/>
        </authorList>
    </citation>
    <scope>NUCLEOTIDE SEQUENCE [LARGE SCALE GENOMIC DNA]</scope>
    <source>
        <strain evidence="2 3">Xinb3</strain>
        <tissue evidence="2">Complete organism</tissue>
    </source>
</reference>
<dbReference type="Proteomes" id="UP000076858">
    <property type="component" value="Unassembled WGS sequence"/>
</dbReference>
<sequence length="65" mass="7840">MNVCLQDKLLPVILLHQLMSTPFPNFKKEKFYQSISFREKIISLNLIFLIKAVFLSLFFRRFFPE</sequence>
<dbReference type="AlphaFoldDB" id="A0A162RHU4"/>
<comment type="caution">
    <text evidence="2">The sequence shown here is derived from an EMBL/GenBank/DDBJ whole genome shotgun (WGS) entry which is preliminary data.</text>
</comment>
<keyword evidence="1" id="KW-1133">Transmembrane helix</keyword>
<evidence type="ECO:0000313" key="3">
    <source>
        <dbReference type="Proteomes" id="UP000076858"/>
    </source>
</evidence>
<keyword evidence="1" id="KW-0812">Transmembrane</keyword>
<name>A0A162RHU4_9CRUS</name>
<organism evidence="2 3">
    <name type="scientific">Daphnia magna</name>
    <dbReference type="NCBI Taxonomy" id="35525"/>
    <lineage>
        <taxon>Eukaryota</taxon>
        <taxon>Metazoa</taxon>
        <taxon>Ecdysozoa</taxon>
        <taxon>Arthropoda</taxon>
        <taxon>Crustacea</taxon>
        <taxon>Branchiopoda</taxon>
        <taxon>Diplostraca</taxon>
        <taxon>Cladocera</taxon>
        <taxon>Anomopoda</taxon>
        <taxon>Daphniidae</taxon>
        <taxon>Daphnia</taxon>
    </lineage>
</organism>
<evidence type="ECO:0000256" key="1">
    <source>
        <dbReference type="SAM" id="Phobius"/>
    </source>
</evidence>
<evidence type="ECO:0000313" key="2">
    <source>
        <dbReference type="EMBL" id="KZS20525.1"/>
    </source>
</evidence>
<gene>
    <name evidence="2" type="ORF">APZ42_012766</name>
</gene>
<protein>
    <submittedName>
        <fullName evidence="2">Uncharacterized protein</fullName>
    </submittedName>
</protein>
<dbReference type="EMBL" id="LRGB01000171">
    <property type="protein sequence ID" value="KZS20525.1"/>
    <property type="molecule type" value="Genomic_DNA"/>
</dbReference>